<dbReference type="WBParaSite" id="jg26263">
    <property type="protein sequence ID" value="jg26263"/>
    <property type="gene ID" value="jg26263"/>
</dbReference>
<accession>A0A915E511</accession>
<dbReference type="Proteomes" id="UP000887574">
    <property type="component" value="Unplaced"/>
</dbReference>
<dbReference type="GO" id="GO:0044877">
    <property type="term" value="F:protein-containing complex binding"/>
    <property type="evidence" value="ECO:0007669"/>
    <property type="project" value="TreeGrafter"/>
</dbReference>
<dbReference type="GO" id="GO:0030553">
    <property type="term" value="F:cGMP binding"/>
    <property type="evidence" value="ECO:0007669"/>
    <property type="project" value="TreeGrafter"/>
</dbReference>
<dbReference type="InterPro" id="IPR005821">
    <property type="entry name" value="Ion_trans_dom"/>
</dbReference>
<keyword evidence="4 5" id="KW-0472">Membrane</keyword>
<feature type="domain" description="Ion transport" evidence="6">
    <location>
        <begin position="69"/>
        <end position="179"/>
    </location>
</feature>
<dbReference type="GO" id="GO:0005222">
    <property type="term" value="F:intracellularly cAMP-activated cation channel activity"/>
    <property type="evidence" value="ECO:0007669"/>
    <property type="project" value="TreeGrafter"/>
</dbReference>
<organism evidence="7 8">
    <name type="scientific">Ditylenchus dipsaci</name>
    <dbReference type="NCBI Taxonomy" id="166011"/>
    <lineage>
        <taxon>Eukaryota</taxon>
        <taxon>Metazoa</taxon>
        <taxon>Ecdysozoa</taxon>
        <taxon>Nematoda</taxon>
        <taxon>Chromadorea</taxon>
        <taxon>Rhabditida</taxon>
        <taxon>Tylenchina</taxon>
        <taxon>Tylenchomorpha</taxon>
        <taxon>Sphaerularioidea</taxon>
        <taxon>Anguinidae</taxon>
        <taxon>Anguininae</taxon>
        <taxon>Ditylenchus</taxon>
    </lineage>
</organism>
<evidence type="ECO:0000313" key="8">
    <source>
        <dbReference type="WBParaSite" id="jg26263"/>
    </source>
</evidence>
<evidence type="ECO:0000259" key="6">
    <source>
        <dbReference type="Pfam" id="PF00520"/>
    </source>
</evidence>
<feature type="transmembrane region" description="Helical" evidence="5">
    <location>
        <begin position="104"/>
        <end position="126"/>
    </location>
</feature>
<evidence type="ECO:0000256" key="5">
    <source>
        <dbReference type="SAM" id="Phobius"/>
    </source>
</evidence>
<keyword evidence="7" id="KW-1185">Reference proteome</keyword>
<keyword evidence="3 5" id="KW-1133">Transmembrane helix</keyword>
<name>A0A915E511_9BILA</name>
<dbReference type="PANTHER" id="PTHR45638">
    <property type="entry name" value="CYCLIC NUCLEOTIDE-GATED CATION CHANNEL SUBUNIT A"/>
    <property type="match status" value="1"/>
</dbReference>
<proteinExistence type="predicted"/>
<evidence type="ECO:0000313" key="7">
    <source>
        <dbReference type="Proteomes" id="UP000887574"/>
    </source>
</evidence>
<feature type="transmembrane region" description="Helical" evidence="5">
    <location>
        <begin position="69"/>
        <end position="92"/>
    </location>
</feature>
<sequence>MEDISEEVRSLPPIEPAPHSQEALLTDSSAPNVSCFKRLTTATIKNVKSAKNKLINLPTESIDPAKSFYYYWTFFVYIGFLYNSFMCVIFVFDDTQGDFFHVWLSLNLIFDFIFVLDILINAKLTMMEDGLTIRNWKRLAKKYFKSRNFAMDFLAVLPTDLILLVDHKYSIMRVNRLLKFKFLPCS</sequence>
<evidence type="ECO:0000256" key="4">
    <source>
        <dbReference type="ARBA" id="ARBA00023136"/>
    </source>
</evidence>
<keyword evidence="2 5" id="KW-0812">Transmembrane</keyword>
<feature type="transmembrane region" description="Helical" evidence="5">
    <location>
        <begin position="147"/>
        <end position="165"/>
    </location>
</feature>
<dbReference type="AlphaFoldDB" id="A0A915E511"/>
<dbReference type="SUPFAM" id="SSF81324">
    <property type="entry name" value="Voltage-gated potassium channels"/>
    <property type="match status" value="1"/>
</dbReference>
<dbReference type="GO" id="GO:0017071">
    <property type="term" value="C:intracellular cyclic nucleotide activated cation channel complex"/>
    <property type="evidence" value="ECO:0007669"/>
    <property type="project" value="TreeGrafter"/>
</dbReference>
<dbReference type="GO" id="GO:0005886">
    <property type="term" value="C:plasma membrane"/>
    <property type="evidence" value="ECO:0007669"/>
    <property type="project" value="TreeGrafter"/>
</dbReference>
<protein>
    <submittedName>
        <fullName evidence="8">Ion transport domain-containing protein</fullName>
    </submittedName>
</protein>
<dbReference type="Pfam" id="PF00520">
    <property type="entry name" value="Ion_trans"/>
    <property type="match status" value="1"/>
</dbReference>
<evidence type="ECO:0000256" key="1">
    <source>
        <dbReference type="ARBA" id="ARBA00004141"/>
    </source>
</evidence>
<dbReference type="PANTHER" id="PTHR45638:SF11">
    <property type="entry name" value="CYCLIC NUCLEOTIDE-GATED CATION CHANNEL SUBUNIT A"/>
    <property type="match status" value="1"/>
</dbReference>
<dbReference type="Gene3D" id="1.10.287.70">
    <property type="match status" value="1"/>
</dbReference>
<evidence type="ECO:0000256" key="2">
    <source>
        <dbReference type="ARBA" id="ARBA00022692"/>
    </source>
</evidence>
<comment type="subcellular location">
    <subcellularLocation>
        <location evidence="1">Membrane</location>
        <topology evidence="1">Multi-pass membrane protein</topology>
    </subcellularLocation>
</comment>
<dbReference type="InterPro" id="IPR050866">
    <property type="entry name" value="CNG_cation_channel"/>
</dbReference>
<dbReference type="GO" id="GO:0005223">
    <property type="term" value="F:intracellularly cGMP-activated cation channel activity"/>
    <property type="evidence" value="ECO:0007669"/>
    <property type="project" value="TreeGrafter"/>
</dbReference>
<evidence type="ECO:0000256" key="3">
    <source>
        <dbReference type="ARBA" id="ARBA00022989"/>
    </source>
</evidence>
<reference evidence="8" key="1">
    <citation type="submission" date="2022-11" db="UniProtKB">
        <authorList>
            <consortium name="WormBaseParasite"/>
        </authorList>
    </citation>
    <scope>IDENTIFICATION</scope>
</reference>